<keyword evidence="2" id="KW-1185">Reference proteome</keyword>
<sequence length="89" mass="9265">MSEQADPAGIRRDGAKAVQEVGAAGPADLALPLPVPVLLLPGPQIADSVQICCRVPTHQDRNSPPGVCSGGVPEVCWSLGQRLEEEVED</sequence>
<comment type="caution">
    <text evidence="1">The sequence shown here is derived from an EMBL/GenBank/DDBJ whole genome shotgun (WGS) entry which is preliminary data.</text>
</comment>
<evidence type="ECO:0000313" key="1">
    <source>
        <dbReference type="EMBL" id="KAI3366219.1"/>
    </source>
</evidence>
<organism evidence="1 2">
    <name type="scientific">Scortum barcoo</name>
    <name type="common">barcoo grunter</name>
    <dbReference type="NCBI Taxonomy" id="214431"/>
    <lineage>
        <taxon>Eukaryota</taxon>
        <taxon>Metazoa</taxon>
        <taxon>Chordata</taxon>
        <taxon>Craniata</taxon>
        <taxon>Vertebrata</taxon>
        <taxon>Euteleostomi</taxon>
        <taxon>Actinopterygii</taxon>
        <taxon>Neopterygii</taxon>
        <taxon>Teleostei</taxon>
        <taxon>Neoteleostei</taxon>
        <taxon>Acanthomorphata</taxon>
        <taxon>Eupercaria</taxon>
        <taxon>Centrarchiformes</taxon>
        <taxon>Terapontoidei</taxon>
        <taxon>Terapontidae</taxon>
        <taxon>Scortum</taxon>
    </lineage>
</organism>
<accession>A0ACB8WF44</accession>
<evidence type="ECO:0000313" key="2">
    <source>
        <dbReference type="Proteomes" id="UP000831701"/>
    </source>
</evidence>
<protein>
    <submittedName>
        <fullName evidence="1">Uncharacterized protein</fullName>
    </submittedName>
</protein>
<dbReference type="EMBL" id="CM041541">
    <property type="protein sequence ID" value="KAI3366219.1"/>
    <property type="molecule type" value="Genomic_DNA"/>
</dbReference>
<proteinExistence type="predicted"/>
<reference evidence="1" key="1">
    <citation type="submission" date="2022-04" db="EMBL/GenBank/DDBJ databases">
        <title>Jade perch genome.</title>
        <authorList>
            <person name="Chao B."/>
        </authorList>
    </citation>
    <scope>NUCLEOTIDE SEQUENCE</scope>
    <source>
        <strain evidence="1">CB-2022</strain>
    </source>
</reference>
<gene>
    <name evidence="1" type="ORF">L3Q82_010050</name>
</gene>
<dbReference type="Proteomes" id="UP000831701">
    <property type="component" value="Chromosome 11"/>
</dbReference>
<name>A0ACB8WF44_9TELE</name>